<feature type="coiled-coil region" evidence="12">
    <location>
        <begin position="616"/>
        <end position="743"/>
    </location>
</feature>
<dbReference type="SUPFAM" id="SSF52540">
    <property type="entry name" value="P-loop containing nucleoside triphosphate hydrolases"/>
    <property type="match status" value="1"/>
</dbReference>
<evidence type="ECO:0000259" key="14">
    <source>
        <dbReference type="PROSITE" id="PS50067"/>
    </source>
</evidence>
<keyword evidence="4 11" id="KW-0493">Microtubule</keyword>
<organism evidence="15 16">
    <name type="scientific">Pan paniscus</name>
    <name type="common">Pygmy chimpanzee</name>
    <name type="synonym">Bonobo</name>
    <dbReference type="NCBI Taxonomy" id="9597"/>
    <lineage>
        <taxon>Eukaryota</taxon>
        <taxon>Metazoa</taxon>
        <taxon>Chordata</taxon>
        <taxon>Craniata</taxon>
        <taxon>Vertebrata</taxon>
        <taxon>Euteleostomi</taxon>
        <taxon>Mammalia</taxon>
        <taxon>Eutheria</taxon>
        <taxon>Euarchontoglires</taxon>
        <taxon>Primates</taxon>
        <taxon>Haplorrhini</taxon>
        <taxon>Catarrhini</taxon>
        <taxon>Hominidae</taxon>
        <taxon>Pan</taxon>
    </lineage>
</organism>
<feature type="region of interest" description="Disordered" evidence="13">
    <location>
        <begin position="814"/>
        <end position="847"/>
    </location>
</feature>
<dbReference type="PANTHER" id="PTHR47970">
    <property type="entry name" value="KINESIN-LIKE PROTEIN KIF11"/>
    <property type="match status" value="1"/>
</dbReference>
<dbReference type="GO" id="GO:0090307">
    <property type="term" value="P:mitotic spindle assembly"/>
    <property type="evidence" value="ECO:0007669"/>
    <property type="project" value="TreeGrafter"/>
</dbReference>
<evidence type="ECO:0000256" key="12">
    <source>
        <dbReference type="SAM" id="Coils"/>
    </source>
</evidence>
<evidence type="ECO:0000256" key="9">
    <source>
        <dbReference type="ARBA" id="ARBA00023212"/>
    </source>
</evidence>
<keyword evidence="3" id="KW-0597">Phosphoprotein</keyword>
<feature type="domain" description="Kinesin motor" evidence="14">
    <location>
        <begin position="30"/>
        <end position="489"/>
    </location>
</feature>
<evidence type="ECO:0000313" key="15">
    <source>
        <dbReference type="Ensembl" id="ENSPPAP00000000962.1"/>
    </source>
</evidence>
<evidence type="ECO:0000256" key="1">
    <source>
        <dbReference type="ARBA" id="ARBA00004186"/>
    </source>
</evidence>
<name>A0A2R8Z7U9_PANPA</name>
<dbReference type="GO" id="GO:0008017">
    <property type="term" value="F:microtubule binding"/>
    <property type="evidence" value="ECO:0007669"/>
    <property type="project" value="InterPro"/>
</dbReference>
<sequence>MSQGILSPPAGLLSDDDVVVSPMFESTAADLGSVVRKNLLSDCSVVSTSLEDKQQVPSEDSMEKEDQGCVRIENVETLVLQAPKDSFALKSNERGIGQATHRFTFSQIFGPEVGQASFFNLTVKEMVKDVLKGQNWLIYTYGVTNSGKTHTIQGTIKDGGILPRSLALIFNSLQGQLHPTPDLKPLLSNEVIWLDSKQIRQEEMKKLSLLNGGLQEEELSTSLKRSVYIESRIGTSTSFDSGIAGLSSISQCTSSSQLDETSHRWAQPDTAPLPVPANIRFSVWISFFEIYNELLYDLLEPPSQQRKRQTLRLCEDQNGNPYVKDLNWIHVQDAEEAWKLLKVGRKNQSFASTHLNQNSSRSHSIFSIRILHLQGEGDIVPKISELSLCDLAGSERCKDQKSGERLKEAGNINTSLHTLGRCIAALRQNQQNRSKQNLVPFRDSKLTRVFQGFFTGRGRSCMIVNVNPCASTYDETLHVAKFSAIASQLVHAPPMQLGFPSLHSFIKEHSLQVSPSLEKGAKADTGLDDDIENEADISMYGKEELLQVVEAMKTLLLKERQEKLQLEMHLRDEICNEMVEQMQQREQWCSEHLDTQKELLEEMYEEKLNILKESLTSFYQEEIQERDEKIEELEALLQEARQQSVAHQQSGSELALRRSQRLAASASTQQLQEVKAKLQQCKAELNSTTEELHKYQKMLEPPPSAKPFTTDVDKKLEEGQKNIRLLRTELQKLGESLQSAERACCHSTGAGKLRQALTTCDDILIKQDQTLAELQNNMVLVKLDLRKKAACIAEQYHTVLKLQGQVSAKKRLGTNQENQQPNQQPPGKKPFLRNLLPRTPTCQSSTDCSPYARILRSRRSPLLKSGPFGKKY</sequence>
<evidence type="ECO:0000256" key="2">
    <source>
        <dbReference type="ARBA" id="ARBA00022490"/>
    </source>
</evidence>
<evidence type="ECO:0000256" key="7">
    <source>
        <dbReference type="ARBA" id="ARBA00023054"/>
    </source>
</evidence>
<comment type="similarity">
    <text evidence="10 11">Belongs to the TRAFAC class myosin-kinesin ATPase superfamily. Kinesin family.</text>
</comment>
<dbReference type="GO" id="GO:0005876">
    <property type="term" value="C:spindle microtubule"/>
    <property type="evidence" value="ECO:0007669"/>
    <property type="project" value="TreeGrafter"/>
</dbReference>
<dbReference type="PANTHER" id="PTHR47970:SF29">
    <property type="entry name" value="KINESIN FAMILY MEMBER 20B"/>
    <property type="match status" value="1"/>
</dbReference>
<evidence type="ECO:0000256" key="5">
    <source>
        <dbReference type="ARBA" id="ARBA00022741"/>
    </source>
</evidence>
<evidence type="ECO:0000256" key="8">
    <source>
        <dbReference type="ARBA" id="ARBA00023175"/>
    </source>
</evidence>
<evidence type="ECO:0000256" key="6">
    <source>
        <dbReference type="ARBA" id="ARBA00022840"/>
    </source>
</evidence>
<keyword evidence="9" id="KW-0206">Cytoskeleton</keyword>
<dbReference type="Gene3D" id="3.40.850.10">
    <property type="entry name" value="Kinesin motor domain"/>
    <property type="match status" value="1"/>
</dbReference>
<dbReference type="Proteomes" id="UP000240080">
    <property type="component" value="Chromosome 5"/>
</dbReference>
<dbReference type="PROSITE" id="PS50067">
    <property type="entry name" value="KINESIN_MOTOR_2"/>
    <property type="match status" value="1"/>
</dbReference>
<dbReference type="Ensembl" id="ENSPPAT00000004383.1">
    <property type="protein sequence ID" value="ENSPPAP00000000962.1"/>
    <property type="gene ID" value="ENSPPAG00000003703.1"/>
</dbReference>
<keyword evidence="8 10" id="KW-0505">Motor protein</keyword>
<evidence type="ECO:0000256" key="11">
    <source>
        <dbReference type="RuleBase" id="RU000394"/>
    </source>
</evidence>
<evidence type="ECO:0000313" key="16">
    <source>
        <dbReference type="Proteomes" id="UP000240080"/>
    </source>
</evidence>
<comment type="subcellular location">
    <subcellularLocation>
        <location evidence="1">Cytoplasm</location>
        <location evidence="1">Cytoskeleton</location>
        <location evidence="1">Spindle</location>
    </subcellularLocation>
</comment>
<dbReference type="InterPro" id="IPR001752">
    <property type="entry name" value="Kinesin_motor_dom"/>
</dbReference>
<dbReference type="InterPro" id="IPR027417">
    <property type="entry name" value="P-loop_NTPase"/>
</dbReference>
<keyword evidence="7 12" id="KW-0175">Coiled coil</keyword>
<protein>
    <recommendedName>
        <fullName evidence="11">Kinesin-like protein</fullName>
    </recommendedName>
</protein>
<evidence type="ECO:0000256" key="13">
    <source>
        <dbReference type="SAM" id="MobiDB-lite"/>
    </source>
</evidence>
<dbReference type="GO" id="GO:0007018">
    <property type="term" value="P:microtubule-based movement"/>
    <property type="evidence" value="ECO:0007669"/>
    <property type="project" value="InterPro"/>
</dbReference>
<evidence type="ECO:0000256" key="10">
    <source>
        <dbReference type="PROSITE-ProRule" id="PRU00283"/>
    </source>
</evidence>
<dbReference type="Pfam" id="PF00225">
    <property type="entry name" value="Kinesin"/>
    <property type="match status" value="1"/>
</dbReference>
<dbReference type="GO" id="GO:0005634">
    <property type="term" value="C:nucleus"/>
    <property type="evidence" value="ECO:0007669"/>
    <property type="project" value="TreeGrafter"/>
</dbReference>
<dbReference type="GeneTree" id="ENSGT00940000156931"/>
<dbReference type="PROSITE" id="PS00411">
    <property type="entry name" value="KINESIN_MOTOR_1"/>
    <property type="match status" value="1"/>
</dbReference>
<keyword evidence="16" id="KW-1185">Reference proteome</keyword>
<gene>
    <name evidence="15" type="primary">KIF20A</name>
</gene>
<proteinExistence type="inferred from homology"/>
<keyword evidence="6 10" id="KW-0067">ATP-binding</keyword>
<dbReference type="GO" id="GO:0051231">
    <property type="term" value="P:spindle elongation"/>
    <property type="evidence" value="ECO:0007669"/>
    <property type="project" value="TreeGrafter"/>
</dbReference>
<evidence type="ECO:0000256" key="3">
    <source>
        <dbReference type="ARBA" id="ARBA00022553"/>
    </source>
</evidence>
<reference evidence="15" key="2">
    <citation type="submission" date="2025-08" db="UniProtKB">
        <authorList>
            <consortium name="Ensembl"/>
        </authorList>
    </citation>
    <scope>IDENTIFICATION</scope>
</reference>
<reference evidence="15" key="3">
    <citation type="submission" date="2025-09" db="UniProtKB">
        <authorList>
            <consortium name="Ensembl"/>
        </authorList>
    </citation>
    <scope>IDENTIFICATION</scope>
</reference>
<dbReference type="SMART" id="SM00129">
    <property type="entry name" value="KISc"/>
    <property type="match status" value="1"/>
</dbReference>
<dbReference type="FunFam" id="3.40.850.10:FF:000095">
    <property type="entry name" value="Kinesin-like protein"/>
    <property type="match status" value="1"/>
</dbReference>
<dbReference type="GO" id="GO:0072686">
    <property type="term" value="C:mitotic spindle"/>
    <property type="evidence" value="ECO:0007669"/>
    <property type="project" value="TreeGrafter"/>
</dbReference>
<accession>A0A2R8Z7U9</accession>
<dbReference type="GO" id="GO:0005524">
    <property type="term" value="F:ATP binding"/>
    <property type="evidence" value="ECO:0007669"/>
    <property type="project" value="UniProtKB-UniRule"/>
</dbReference>
<feature type="binding site" evidence="10">
    <location>
        <begin position="142"/>
        <end position="149"/>
    </location>
    <ligand>
        <name>ATP</name>
        <dbReference type="ChEBI" id="CHEBI:30616"/>
    </ligand>
</feature>
<dbReference type="GO" id="GO:0008574">
    <property type="term" value="F:plus-end-directed microtubule motor activity"/>
    <property type="evidence" value="ECO:0007669"/>
    <property type="project" value="TreeGrafter"/>
</dbReference>
<keyword evidence="2" id="KW-0963">Cytoplasm</keyword>
<dbReference type="CDD" id="cd01368">
    <property type="entry name" value="KISc_KIF23_like"/>
    <property type="match status" value="1"/>
</dbReference>
<dbReference type="InterPro" id="IPR019821">
    <property type="entry name" value="Kinesin_motor_CS"/>
</dbReference>
<dbReference type="CDD" id="cd21787">
    <property type="entry name" value="RBD_KIF20A"/>
    <property type="match status" value="1"/>
</dbReference>
<dbReference type="InterPro" id="IPR036961">
    <property type="entry name" value="Kinesin_motor_dom_sf"/>
</dbReference>
<dbReference type="PRINTS" id="PR00380">
    <property type="entry name" value="KINESINHEAVY"/>
</dbReference>
<dbReference type="EMBL" id="AJFE02102907">
    <property type="status" value="NOT_ANNOTATED_CDS"/>
    <property type="molecule type" value="Genomic_DNA"/>
</dbReference>
<dbReference type="InterPro" id="IPR047149">
    <property type="entry name" value="KIF11-like"/>
</dbReference>
<dbReference type="Bgee" id="ENSPPAG00000003703">
    <property type="expression patterns" value="Expressed in testis and 3 other cell types or tissues"/>
</dbReference>
<dbReference type="AlphaFoldDB" id="A0A2R8Z7U9"/>
<keyword evidence="5 10" id="KW-0547">Nucleotide-binding</keyword>
<evidence type="ECO:0000256" key="4">
    <source>
        <dbReference type="ARBA" id="ARBA00022701"/>
    </source>
</evidence>
<reference evidence="15 16" key="1">
    <citation type="journal article" date="2012" name="Nature">
        <title>The bonobo genome compared with the chimpanzee and human genomes.</title>
        <authorList>
            <person name="Prufer K."/>
            <person name="Munch K."/>
            <person name="Hellmann I."/>
            <person name="Akagi K."/>
            <person name="Miller J.R."/>
            <person name="Walenz B."/>
            <person name="Koren S."/>
            <person name="Sutton G."/>
            <person name="Kodira C."/>
            <person name="Winer R."/>
            <person name="Knight J.R."/>
            <person name="Mullikin J.C."/>
            <person name="Meader S.J."/>
            <person name="Ponting C.P."/>
            <person name="Lunter G."/>
            <person name="Higashino S."/>
            <person name="Hobolth A."/>
            <person name="Dutheil J."/>
            <person name="Karakoc E."/>
            <person name="Alkan C."/>
            <person name="Sajjadian S."/>
            <person name="Catacchio C.R."/>
            <person name="Ventura M."/>
            <person name="Marques-Bonet T."/>
            <person name="Eichler E.E."/>
            <person name="Andre C."/>
            <person name="Atencia R."/>
            <person name="Mugisha L."/>
            <person name="Junhold J."/>
            <person name="Patterson N."/>
            <person name="Siebauer M."/>
            <person name="Good J.M."/>
            <person name="Fischer A."/>
            <person name="Ptak S.E."/>
            <person name="Lachmann M."/>
            <person name="Symer D.E."/>
            <person name="Mailund T."/>
            <person name="Schierup M.H."/>
            <person name="Andres A.M."/>
            <person name="Kelso J."/>
            <person name="Paabo S."/>
        </authorList>
    </citation>
    <scope>NUCLEOTIDE SEQUENCE [LARGE SCALE GENOMIC DNA]</scope>
</reference>